<name>A0A5C5YDN0_9PLAN</name>
<evidence type="ECO:0000313" key="2">
    <source>
        <dbReference type="EMBL" id="TWT72551.1"/>
    </source>
</evidence>
<proteinExistence type="predicted"/>
<dbReference type="Proteomes" id="UP000317238">
    <property type="component" value="Unassembled WGS sequence"/>
</dbReference>
<accession>A0A5C5YDN0</accession>
<evidence type="ECO:0000256" key="1">
    <source>
        <dbReference type="SAM" id="MobiDB-lite"/>
    </source>
</evidence>
<evidence type="ECO:0000313" key="3">
    <source>
        <dbReference type="Proteomes" id="UP000317238"/>
    </source>
</evidence>
<dbReference type="InterPro" id="IPR011990">
    <property type="entry name" value="TPR-like_helical_dom_sf"/>
</dbReference>
<gene>
    <name evidence="2" type="ORF">Pan14r_48710</name>
</gene>
<keyword evidence="3" id="KW-1185">Reference proteome</keyword>
<organism evidence="2 3">
    <name type="scientific">Crateriforma conspicua</name>
    <dbReference type="NCBI Taxonomy" id="2527996"/>
    <lineage>
        <taxon>Bacteria</taxon>
        <taxon>Pseudomonadati</taxon>
        <taxon>Planctomycetota</taxon>
        <taxon>Planctomycetia</taxon>
        <taxon>Planctomycetales</taxon>
        <taxon>Planctomycetaceae</taxon>
        <taxon>Crateriforma</taxon>
    </lineage>
</organism>
<reference evidence="2 3" key="1">
    <citation type="submission" date="2019-02" db="EMBL/GenBank/DDBJ databases">
        <title>Deep-cultivation of Planctomycetes and their phenomic and genomic characterization uncovers novel biology.</title>
        <authorList>
            <person name="Wiegand S."/>
            <person name="Jogler M."/>
            <person name="Boedeker C."/>
            <person name="Pinto D."/>
            <person name="Vollmers J."/>
            <person name="Rivas-Marin E."/>
            <person name="Kohn T."/>
            <person name="Peeters S.H."/>
            <person name="Heuer A."/>
            <person name="Rast P."/>
            <person name="Oberbeckmann S."/>
            <person name="Bunk B."/>
            <person name="Jeske O."/>
            <person name="Meyerdierks A."/>
            <person name="Storesund J.E."/>
            <person name="Kallscheuer N."/>
            <person name="Luecker S."/>
            <person name="Lage O.M."/>
            <person name="Pohl T."/>
            <person name="Merkel B.J."/>
            <person name="Hornburger P."/>
            <person name="Mueller R.-W."/>
            <person name="Bruemmer F."/>
            <person name="Labrenz M."/>
            <person name="Spormann A.M."/>
            <person name="Op Den Camp H."/>
            <person name="Overmann J."/>
            <person name="Amann R."/>
            <person name="Jetten M.S.M."/>
            <person name="Mascher T."/>
            <person name="Medema M.H."/>
            <person name="Devos D.P."/>
            <person name="Kaster A.-K."/>
            <person name="Ovreas L."/>
            <person name="Rohde M."/>
            <person name="Galperin M.Y."/>
            <person name="Jogler C."/>
        </authorList>
    </citation>
    <scope>NUCLEOTIDE SEQUENCE [LARGE SCALE GENOMIC DNA]</scope>
    <source>
        <strain evidence="2 3">Pan14r</strain>
    </source>
</reference>
<feature type="region of interest" description="Disordered" evidence="1">
    <location>
        <begin position="261"/>
        <end position="291"/>
    </location>
</feature>
<dbReference type="Gene3D" id="1.25.40.10">
    <property type="entry name" value="Tetratricopeptide repeat domain"/>
    <property type="match status" value="1"/>
</dbReference>
<sequence>MESSEPGWRDPDAIRLRSQSVQSLYDAAASLQRGSVFTAEHQAWSALQQWVASRDAAEDTTIHSRQLNRAVDAVREAEDFGGRFDGIDADAIARMIEAHQTVTLKDRPATSLTADQATKAYLAEAERNLIAACGNSPEAGDALLVLARIRNRRDEGNRHFNARVAITFQKAAVMASPQSAIARRDLGASLLKQGMVPQAIESLLVSNQLAPTRQTTELLLTAAGTIGHAPLVQACQRSLQDTRLPSDFPVVQLSPQAFAQTSARRGPAVSPPTQIATRPGPPSEATPTPAWYQFWRR</sequence>
<protein>
    <recommendedName>
        <fullName evidence="4">Tetratricopeptide repeat protein</fullName>
    </recommendedName>
</protein>
<evidence type="ECO:0008006" key="4">
    <source>
        <dbReference type="Google" id="ProtNLM"/>
    </source>
</evidence>
<dbReference type="EMBL" id="SJPL01000001">
    <property type="protein sequence ID" value="TWT72551.1"/>
    <property type="molecule type" value="Genomic_DNA"/>
</dbReference>
<dbReference type="AlphaFoldDB" id="A0A5C5YDN0"/>
<comment type="caution">
    <text evidence="2">The sequence shown here is derived from an EMBL/GenBank/DDBJ whole genome shotgun (WGS) entry which is preliminary data.</text>
</comment>